<evidence type="ECO:0000256" key="4">
    <source>
        <dbReference type="ARBA" id="ARBA00044877"/>
    </source>
</evidence>
<evidence type="ECO:0000256" key="3">
    <source>
        <dbReference type="ARBA" id="ARBA00023239"/>
    </source>
</evidence>
<dbReference type="Proteomes" id="UP001224845">
    <property type="component" value="Unassembled WGS sequence"/>
</dbReference>
<dbReference type="NCBIfam" id="TIGR03888">
    <property type="entry name" value="nitrile_beta"/>
    <property type="match status" value="1"/>
</dbReference>
<evidence type="ECO:0000256" key="2">
    <source>
        <dbReference type="ARBA" id="ARBA00009098"/>
    </source>
</evidence>
<comment type="caution">
    <text evidence="8">The sequence shown here is derived from an EMBL/GenBank/DDBJ whole genome shotgun (WGS) entry which is preliminary data.</text>
</comment>
<dbReference type="SUPFAM" id="SSF50090">
    <property type="entry name" value="Electron transport accessory proteins"/>
    <property type="match status" value="1"/>
</dbReference>
<name>A0AAW8E859_VARPD</name>
<dbReference type="Gene3D" id="2.30.30.50">
    <property type="match status" value="1"/>
</dbReference>
<evidence type="ECO:0000256" key="5">
    <source>
        <dbReference type="PIRNR" id="PIRNR001427"/>
    </source>
</evidence>
<evidence type="ECO:0000259" key="7">
    <source>
        <dbReference type="Pfam" id="PF21006"/>
    </source>
</evidence>
<reference evidence="8" key="1">
    <citation type="submission" date="2023-07" db="EMBL/GenBank/DDBJ databases">
        <title>Sorghum-associated microbial communities from plants grown in Nebraska, USA.</title>
        <authorList>
            <person name="Schachtman D."/>
        </authorList>
    </citation>
    <scope>NUCLEOTIDE SEQUENCE</scope>
    <source>
        <strain evidence="8">DS3315</strain>
    </source>
</reference>
<dbReference type="Pfam" id="PF02211">
    <property type="entry name" value="NHase_beta_C"/>
    <property type="match status" value="1"/>
</dbReference>
<dbReference type="PIRSF" id="PIRSF001427">
    <property type="entry name" value="NHase_beta"/>
    <property type="match status" value="1"/>
</dbReference>
<dbReference type="InterPro" id="IPR008990">
    <property type="entry name" value="Elect_transpt_acc-like_dom_sf"/>
</dbReference>
<dbReference type="RefSeq" id="WP_307591611.1">
    <property type="nucleotide sequence ID" value="NZ_JAUSRV010000001.1"/>
</dbReference>
<dbReference type="EC" id="4.2.1.84" evidence="5"/>
<dbReference type="Pfam" id="PF21006">
    <property type="entry name" value="NHase_beta_N"/>
    <property type="match status" value="1"/>
</dbReference>
<evidence type="ECO:0000313" key="8">
    <source>
        <dbReference type="EMBL" id="MDP9968955.1"/>
    </source>
</evidence>
<feature type="domain" description="Nitrile hydratase beta subunit-like N-terminal" evidence="7">
    <location>
        <begin position="1"/>
        <end position="100"/>
    </location>
</feature>
<comment type="function">
    <text evidence="1 5">NHase catalyzes the hydration of various nitrile compounds to the corresponding amides.</text>
</comment>
<dbReference type="AlphaFoldDB" id="A0AAW8E859"/>
<comment type="catalytic activity">
    <reaction evidence="4 5">
        <text>an aliphatic primary amide = an aliphatic nitrile + H2O</text>
        <dbReference type="Rhea" id="RHEA:12673"/>
        <dbReference type="ChEBI" id="CHEBI:15377"/>
        <dbReference type="ChEBI" id="CHEBI:65285"/>
        <dbReference type="ChEBI" id="CHEBI:80291"/>
        <dbReference type="EC" id="4.2.1.84"/>
    </reaction>
</comment>
<protein>
    <recommendedName>
        <fullName evidence="5">Nitrile hydratase subunit beta</fullName>
        <shortName evidence="5">NHase</shortName>
        <ecNumber evidence="5">4.2.1.84</ecNumber>
    </recommendedName>
</protein>
<accession>A0AAW8E859</accession>
<sequence>MDGFHDLGGVQGFGTVPHAINSLDYKKVFKEDWEHLGYGLMFLGVAHLKLFNLDEVRHAVERIDFRQHAQTTYYERYMIASATLMVECGLLTQQELDDALGSKFQLAAAGTAKGRPAVTGRAAFEVGDRVLVRNEYVPGHTRMPGYVRGKQGKIVHRTTVKWPFPDSSGHGDANAVHQPSYHVEFKVKELWGDAADDGFVTVDLFEGYLDKVAQPAARDSTRQSVSA</sequence>
<keyword evidence="3 5" id="KW-0456">Lyase</keyword>
<dbReference type="InterPro" id="IPR024690">
    <property type="entry name" value="CN_hydtase_beta_dom_C"/>
</dbReference>
<gene>
    <name evidence="8" type="ORF">J2W39_000178</name>
</gene>
<evidence type="ECO:0000313" key="9">
    <source>
        <dbReference type="Proteomes" id="UP001224845"/>
    </source>
</evidence>
<dbReference type="Gene3D" id="1.10.472.20">
    <property type="entry name" value="Nitrile hydratase, beta subunit"/>
    <property type="match status" value="1"/>
</dbReference>
<dbReference type="GO" id="GO:0018822">
    <property type="term" value="F:nitrile hydratase activity"/>
    <property type="evidence" value="ECO:0007669"/>
    <property type="project" value="UniProtKB-EC"/>
</dbReference>
<feature type="domain" description="Nitrile hydratase beta subunit" evidence="6">
    <location>
        <begin position="115"/>
        <end position="210"/>
    </location>
</feature>
<dbReference type="InterPro" id="IPR042262">
    <property type="entry name" value="CN_hydtase_beta_C"/>
</dbReference>
<evidence type="ECO:0000259" key="6">
    <source>
        <dbReference type="Pfam" id="PF02211"/>
    </source>
</evidence>
<dbReference type="GO" id="GO:0046914">
    <property type="term" value="F:transition metal ion binding"/>
    <property type="evidence" value="ECO:0007669"/>
    <property type="project" value="InterPro"/>
</dbReference>
<dbReference type="InterPro" id="IPR003168">
    <property type="entry name" value="Nitrile_hydratase_bsu"/>
</dbReference>
<organism evidence="8 9">
    <name type="scientific">Variovorax paradoxus</name>
    <dbReference type="NCBI Taxonomy" id="34073"/>
    <lineage>
        <taxon>Bacteria</taxon>
        <taxon>Pseudomonadati</taxon>
        <taxon>Pseudomonadota</taxon>
        <taxon>Betaproteobacteria</taxon>
        <taxon>Burkholderiales</taxon>
        <taxon>Comamonadaceae</taxon>
        <taxon>Variovorax</taxon>
    </lineage>
</organism>
<dbReference type="InterPro" id="IPR049054">
    <property type="entry name" value="CN_hydtase_beta-like_N"/>
</dbReference>
<comment type="similarity">
    <text evidence="2 5">Belongs to the nitrile hydratase subunit beta family.</text>
</comment>
<evidence type="ECO:0000256" key="1">
    <source>
        <dbReference type="ARBA" id="ARBA00004042"/>
    </source>
</evidence>
<proteinExistence type="inferred from homology"/>
<dbReference type="EMBL" id="JAUSRV010000001">
    <property type="protein sequence ID" value="MDP9968955.1"/>
    <property type="molecule type" value="Genomic_DNA"/>
</dbReference>